<evidence type="ECO:0008006" key="3">
    <source>
        <dbReference type="Google" id="ProtNLM"/>
    </source>
</evidence>
<reference evidence="1 2" key="1">
    <citation type="submission" date="2023-01" db="EMBL/GenBank/DDBJ databases">
        <title>Analysis of 21 Apiospora genomes using comparative genomics revels a genus with tremendous synthesis potential of carbohydrate active enzymes and secondary metabolites.</title>
        <authorList>
            <person name="Sorensen T."/>
        </authorList>
    </citation>
    <scope>NUCLEOTIDE SEQUENCE [LARGE SCALE GENOMIC DNA]</scope>
    <source>
        <strain evidence="1 2">CBS 114990</strain>
    </source>
</reference>
<dbReference type="GeneID" id="92038987"/>
<keyword evidence="2" id="KW-1185">Reference proteome</keyword>
<evidence type="ECO:0000313" key="2">
    <source>
        <dbReference type="Proteomes" id="UP001433268"/>
    </source>
</evidence>
<name>A0ABR1XE79_9PEZI</name>
<comment type="caution">
    <text evidence="1">The sequence shown here is derived from an EMBL/GenBank/DDBJ whole genome shotgun (WGS) entry which is preliminary data.</text>
</comment>
<sequence length="114" mass="13084">MEMTSTSSASASAASERRRVLLTGFRMESCGYAPEGASAGRRSTRKIQRDVPELIETCEDADLDALGAVQWQVQENRARAGMRAMERTAFRYLRRHAWNLTARGRWWRGWVWCE</sequence>
<dbReference type="Proteomes" id="UP001433268">
    <property type="component" value="Unassembled WGS sequence"/>
</dbReference>
<accession>A0ABR1XE79</accession>
<organism evidence="1 2">
    <name type="scientific">Apiospora hydei</name>
    <dbReference type="NCBI Taxonomy" id="1337664"/>
    <lineage>
        <taxon>Eukaryota</taxon>
        <taxon>Fungi</taxon>
        <taxon>Dikarya</taxon>
        <taxon>Ascomycota</taxon>
        <taxon>Pezizomycotina</taxon>
        <taxon>Sordariomycetes</taxon>
        <taxon>Xylariomycetidae</taxon>
        <taxon>Amphisphaeriales</taxon>
        <taxon>Apiosporaceae</taxon>
        <taxon>Apiospora</taxon>
    </lineage>
</organism>
<dbReference type="RefSeq" id="XP_066675700.1">
    <property type="nucleotide sequence ID" value="XM_066805927.1"/>
</dbReference>
<proteinExistence type="predicted"/>
<protein>
    <recommendedName>
        <fullName evidence="3">Transposase</fullName>
    </recommendedName>
</protein>
<evidence type="ECO:0000313" key="1">
    <source>
        <dbReference type="EMBL" id="KAK8094927.1"/>
    </source>
</evidence>
<gene>
    <name evidence="1" type="ORF">PG997_001612</name>
</gene>
<dbReference type="EMBL" id="JAQQWN010000002">
    <property type="protein sequence ID" value="KAK8094927.1"/>
    <property type="molecule type" value="Genomic_DNA"/>
</dbReference>